<dbReference type="NCBIfam" id="TIGR03794">
    <property type="entry name" value="NHLM_micro_HlyD"/>
    <property type="match status" value="1"/>
</dbReference>
<dbReference type="OrthoDB" id="8439633at2"/>
<accession>B2J435</accession>
<protein>
    <submittedName>
        <fullName evidence="7">Secretion protein HlyD family protein</fullName>
    </submittedName>
</protein>
<sequence>MINQKSDLFRKEALERASSPEELDQIMQVVSPKKWLPLVAGGSLVATGLTWSFLGRIPITVTGTGIIVYPSTITSFQSPIAGKLRTINVRAGDYVNRGDVLATLDQGELMKQLQLVRSKLGQLPTEDSAASLVQGQRQNADKEAIKQQRQSLQQNLQAVQKLTPILREKGLNSIQRDRANQTQSLQALRDLLPTFKQRLTNRQQLLQEGAISGDTVLQSQQDYLNAVTQINEAESQLKQLDVKEADAQRQYLENLNSIKDLQAQLKQLDSKEATAAQQDLETVTTRKKEIQEVQRNIVQLALQLSSNSLVKSSYSGRILEISASPGQVVLQGTPIGAIAAQKRSAQPVSVAFFPVGDGKQIQPGMKLQVTPSTVQRERFGGIIGAVTEVSAFPVTKEGALSVVGNSEFVEALMSQGPQILITARLQPDNSTFSEYKWSSSQGPQTKVTYGTTTSVQVTGYCWRKCYKRINKSVTTKSCNGRLKV</sequence>
<dbReference type="Proteomes" id="UP000001191">
    <property type="component" value="Chromosome"/>
</dbReference>
<dbReference type="InterPro" id="IPR022275">
    <property type="entry name" value="NHPM_bacteriocin_SS_HylD"/>
</dbReference>
<comment type="similarity">
    <text evidence="2">Belongs to the membrane fusion protein (MFP) (TC 8.A.1) family.</text>
</comment>
<organism evidence="7 8">
    <name type="scientific">Nostoc punctiforme (strain ATCC 29133 / PCC 73102)</name>
    <dbReference type="NCBI Taxonomy" id="63737"/>
    <lineage>
        <taxon>Bacteria</taxon>
        <taxon>Bacillati</taxon>
        <taxon>Cyanobacteriota</taxon>
        <taxon>Cyanophyceae</taxon>
        <taxon>Nostocales</taxon>
        <taxon>Nostocaceae</taxon>
        <taxon>Nostoc</taxon>
    </lineage>
</organism>
<dbReference type="KEGG" id="npu:Npun_F3762"/>
<dbReference type="GO" id="GO:0016020">
    <property type="term" value="C:membrane"/>
    <property type="evidence" value="ECO:0007669"/>
    <property type="project" value="UniProtKB-SubCell"/>
</dbReference>
<evidence type="ECO:0000256" key="5">
    <source>
        <dbReference type="ARBA" id="ARBA00023136"/>
    </source>
</evidence>
<gene>
    <name evidence="7" type="ordered locus">Npun_F3762</name>
</gene>
<keyword evidence="6" id="KW-0175">Coiled coil</keyword>
<evidence type="ECO:0000256" key="4">
    <source>
        <dbReference type="ARBA" id="ARBA00022989"/>
    </source>
</evidence>
<keyword evidence="8" id="KW-1185">Reference proteome</keyword>
<dbReference type="STRING" id="63737.Npun_F3762"/>
<name>B2J435_NOSP7</name>
<dbReference type="EMBL" id="CP001037">
    <property type="protein sequence ID" value="ACC82147.1"/>
    <property type="molecule type" value="Genomic_DNA"/>
</dbReference>
<feature type="coiled-coil region" evidence="6">
    <location>
        <begin position="223"/>
        <end position="278"/>
    </location>
</feature>
<dbReference type="HOGENOM" id="CLU_028453_1_0_3"/>
<dbReference type="PhylomeDB" id="B2J435"/>
<evidence type="ECO:0000256" key="1">
    <source>
        <dbReference type="ARBA" id="ARBA00004167"/>
    </source>
</evidence>
<dbReference type="eggNOG" id="COG0845">
    <property type="taxonomic scope" value="Bacteria"/>
</dbReference>
<comment type="subcellular location">
    <subcellularLocation>
        <location evidence="1">Membrane</location>
        <topology evidence="1">Single-pass membrane protein</topology>
    </subcellularLocation>
</comment>
<keyword evidence="4" id="KW-1133">Transmembrane helix</keyword>
<evidence type="ECO:0000313" key="8">
    <source>
        <dbReference type="Proteomes" id="UP000001191"/>
    </source>
</evidence>
<evidence type="ECO:0000256" key="3">
    <source>
        <dbReference type="ARBA" id="ARBA00022692"/>
    </source>
</evidence>
<reference evidence="8" key="1">
    <citation type="submission" date="2008-04" db="EMBL/GenBank/DDBJ databases">
        <title>Complete sequence of chromosome of Nostoc punctiforme ATCC 29133.</title>
        <authorList>
            <consortium name="US DOE Joint Genome Institute"/>
            <person name="Copeland A."/>
            <person name="Lucas S."/>
            <person name="Lapidus A."/>
            <person name="Glavina del Rio T."/>
            <person name="Dalin E."/>
            <person name="Tice H."/>
            <person name="Pitluck S."/>
            <person name="Chain P."/>
            <person name="Malfatti S."/>
            <person name="Shin M."/>
            <person name="Vergez L."/>
            <person name="Schmutz J."/>
            <person name="Larimer F."/>
            <person name="Land M."/>
            <person name="Hauser L."/>
            <person name="Kyrpides N."/>
            <person name="Kim E."/>
            <person name="Meeks J.C."/>
            <person name="Elhai J."/>
            <person name="Campbell E.L."/>
            <person name="Thiel T."/>
            <person name="Longmire J."/>
            <person name="Potts M."/>
            <person name="Atlas R."/>
        </authorList>
    </citation>
    <scope>NUCLEOTIDE SEQUENCE [LARGE SCALE GENOMIC DNA]</scope>
    <source>
        <strain evidence="8">ATCC 29133 / PCC 73102</strain>
    </source>
</reference>
<keyword evidence="5" id="KW-0472">Membrane</keyword>
<evidence type="ECO:0000313" key="7">
    <source>
        <dbReference type="EMBL" id="ACC82147.1"/>
    </source>
</evidence>
<proteinExistence type="inferred from homology"/>
<reference evidence="7 8" key="2">
    <citation type="journal article" date="2013" name="Plant Physiol.">
        <title>A Nostoc punctiforme Sugar Transporter Necessary to Establish a Cyanobacterium-Plant Symbiosis.</title>
        <authorList>
            <person name="Ekman M."/>
            <person name="Picossi S."/>
            <person name="Campbell E.L."/>
            <person name="Meeks J.C."/>
            <person name="Flores E."/>
        </authorList>
    </citation>
    <scope>NUCLEOTIDE SEQUENCE [LARGE SCALE GENOMIC DNA]</scope>
    <source>
        <strain evidence="8">ATCC 29133 / PCC 73102</strain>
    </source>
</reference>
<dbReference type="AlphaFoldDB" id="B2J435"/>
<evidence type="ECO:0000256" key="2">
    <source>
        <dbReference type="ARBA" id="ARBA00009477"/>
    </source>
</evidence>
<dbReference type="EnsemblBacteria" id="ACC82147">
    <property type="protein sequence ID" value="ACC82147"/>
    <property type="gene ID" value="Npun_F3762"/>
</dbReference>
<evidence type="ECO:0000256" key="6">
    <source>
        <dbReference type="SAM" id="Coils"/>
    </source>
</evidence>
<dbReference type="Gene3D" id="2.40.50.100">
    <property type="match status" value="1"/>
</dbReference>
<dbReference type="PANTHER" id="PTHR30386">
    <property type="entry name" value="MEMBRANE FUSION SUBUNIT OF EMRAB-TOLC MULTIDRUG EFFLUX PUMP"/>
    <property type="match status" value="1"/>
</dbReference>
<dbReference type="InterPro" id="IPR050739">
    <property type="entry name" value="MFP"/>
</dbReference>
<keyword evidence="3" id="KW-0812">Transmembrane</keyword>
<dbReference type="RefSeq" id="WP_012410118.1">
    <property type="nucleotide sequence ID" value="NC_010628.1"/>
</dbReference>
<feature type="coiled-coil region" evidence="6">
    <location>
        <begin position="135"/>
        <end position="191"/>
    </location>
</feature>
<dbReference type="PRINTS" id="PR01490">
    <property type="entry name" value="RTXTOXIND"/>
</dbReference>
<dbReference type="PANTHER" id="PTHR30386:SF26">
    <property type="entry name" value="TRANSPORT PROTEIN COMB"/>
    <property type="match status" value="1"/>
</dbReference>